<name>A0ABP7VUJ2_9BACI</name>
<evidence type="ECO:0000256" key="1">
    <source>
        <dbReference type="SAM" id="Phobius"/>
    </source>
</evidence>
<feature type="transmembrane region" description="Helical" evidence="1">
    <location>
        <begin position="53"/>
        <end position="73"/>
    </location>
</feature>
<keyword evidence="3" id="KW-1185">Reference proteome</keyword>
<dbReference type="EMBL" id="BAABDL010000096">
    <property type="protein sequence ID" value="GAA4073241.1"/>
    <property type="molecule type" value="Genomic_DNA"/>
</dbReference>
<organism evidence="2 3">
    <name type="scientific">Amphibacillus indicireducens</name>
    <dbReference type="NCBI Taxonomy" id="1076330"/>
    <lineage>
        <taxon>Bacteria</taxon>
        <taxon>Bacillati</taxon>
        <taxon>Bacillota</taxon>
        <taxon>Bacilli</taxon>
        <taxon>Bacillales</taxon>
        <taxon>Bacillaceae</taxon>
        <taxon>Amphibacillus</taxon>
    </lineage>
</organism>
<comment type="caution">
    <text evidence="2">The sequence shown here is derived from an EMBL/GenBank/DDBJ whole genome shotgun (WGS) entry which is preliminary data.</text>
</comment>
<evidence type="ECO:0000313" key="2">
    <source>
        <dbReference type="EMBL" id="GAA4073241.1"/>
    </source>
</evidence>
<feature type="transmembrane region" description="Helical" evidence="1">
    <location>
        <begin position="25"/>
        <end position="47"/>
    </location>
</feature>
<keyword evidence="1" id="KW-0472">Membrane</keyword>
<accession>A0ABP7VUJ2</accession>
<gene>
    <name evidence="2" type="ORF">GCM10022410_18310</name>
</gene>
<dbReference type="RefSeq" id="WP_344912460.1">
    <property type="nucleotide sequence ID" value="NZ_BAABDL010000096.1"/>
</dbReference>
<proteinExistence type="predicted"/>
<evidence type="ECO:0000313" key="3">
    <source>
        <dbReference type="Proteomes" id="UP001501734"/>
    </source>
</evidence>
<sequence>MIFGNWGGTLLKYHKTLMLSNKNKYAALIIMLVVSTFITISATQSFIAEDTSLPTLFIISVLQVLFFIQYLLIRLLYRGELLVLNQDSIHLFVIGKRAKRKVLLNKKELAKQYGIKCYTTFIEIIIY</sequence>
<protein>
    <submittedName>
        <fullName evidence="2">Uncharacterized protein</fullName>
    </submittedName>
</protein>
<keyword evidence="1" id="KW-1133">Transmembrane helix</keyword>
<dbReference type="Proteomes" id="UP001501734">
    <property type="component" value="Unassembled WGS sequence"/>
</dbReference>
<reference evidence="3" key="1">
    <citation type="journal article" date="2019" name="Int. J. Syst. Evol. Microbiol.">
        <title>The Global Catalogue of Microorganisms (GCM) 10K type strain sequencing project: providing services to taxonomists for standard genome sequencing and annotation.</title>
        <authorList>
            <consortium name="The Broad Institute Genomics Platform"/>
            <consortium name="The Broad Institute Genome Sequencing Center for Infectious Disease"/>
            <person name="Wu L."/>
            <person name="Ma J."/>
        </authorList>
    </citation>
    <scope>NUCLEOTIDE SEQUENCE [LARGE SCALE GENOMIC DNA]</scope>
    <source>
        <strain evidence="3">JCM 17250</strain>
    </source>
</reference>
<keyword evidence="1" id="KW-0812">Transmembrane</keyword>